<organism evidence="4">
    <name type="scientific">Taenia solium</name>
    <name type="common">Pork tapeworm</name>
    <dbReference type="NCBI Taxonomy" id="6204"/>
    <lineage>
        <taxon>Eukaryota</taxon>
        <taxon>Metazoa</taxon>
        <taxon>Spiralia</taxon>
        <taxon>Lophotrochozoa</taxon>
        <taxon>Platyhelminthes</taxon>
        <taxon>Cestoda</taxon>
        <taxon>Eucestoda</taxon>
        <taxon>Cyclophyllidea</taxon>
        <taxon>Taeniidae</taxon>
        <taxon>Taenia</taxon>
    </lineage>
</organism>
<dbReference type="InterPro" id="IPR043785">
    <property type="entry name" value="DUF5727"/>
</dbReference>
<feature type="transmembrane region" description="Helical" evidence="1">
    <location>
        <begin position="247"/>
        <end position="266"/>
    </location>
</feature>
<dbReference type="EMBL" id="FN356899">
    <property type="protein sequence ID" value="CAX86983.1"/>
    <property type="molecule type" value="mRNA"/>
</dbReference>
<keyword evidence="1" id="KW-0812">Transmembrane</keyword>
<evidence type="ECO:0000256" key="1">
    <source>
        <dbReference type="SAM" id="Phobius"/>
    </source>
</evidence>
<keyword evidence="2" id="KW-0732">Signal</keyword>
<feature type="chain" id="PRO_5007708187" evidence="2">
    <location>
        <begin position="17"/>
        <end position="267"/>
    </location>
</feature>
<dbReference type="Pfam" id="PF18997">
    <property type="entry name" value="DUF5727"/>
    <property type="match status" value="1"/>
</dbReference>
<feature type="signal peptide" evidence="2">
    <location>
        <begin position="1"/>
        <end position="16"/>
    </location>
</feature>
<proteinExistence type="evidence at transcript level"/>
<evidence type="ECO:0000256" key="2">
    <source>
        <dbReference type="SAM" id="SignalP"/>
    </source>
</evidence>
<keyword evidence="1" id="KW-0472">Membrane</keyword>
<reference evidence="4" key="1">
    <citation type="journal article" date="2004" name="J. Parasitol.">
        <title>Characterization, cloning, and expression of two diagnostic antigens for Taenia solium tapeworm infection.</title>
        <authorList>
            <person name="Levine M.Z."/>
            <person name="Calderon J.C."/>
            <person name="Wilkins P.P."/>
            <person name="Lane W.S."/>
            <person name="Asara J.M."/>
            <person name="Hancock K."/>
            <person name="Gonzalez A.E."/>
            <person name="Garcia H.H."/>
            <person name="Gilman R.H."/>
            <person name="Tsang V.C."/>
        </authorList>
    </citation>
    <scope>NUCLEOTIDE SEQUENCE</scope>
</reference>
<dbReference type="AlphaFoldDB" id="Q6EMI6"/>
<name>Q6EMI6_TAESO</name>
<keyword evidence="1" id="KW-1133">Transmembrane helix</keyword>
<dbReference type="EMBL" id="AY183761">
    <property type="protein sequence ID" value="AAO65442.1"/>
    <property type="molecule type" value="mRNA"/>
</dbReference>
<gene>
    <name evidence="5" type="primary">tses33</name>
</gene>
<protein>
    <submittedName>
        <fullName evidence="4 5">TSES33</fullName>
    </submittedName>
</protein>
<feature type="domain" description="DUF5727" evidence="3">
    <location>
        <begin position="58"/>
        <end position="245"/>
    </location>
</feature>
<sequence length="267" mass="29192">MMRIIVVLILVTYCSGTNTPTLWGSRVVAKASGPSDTMKYQFNGGVEASVIHGSELSRISIEAGKCVDSENRTWGSPCRVTGNDVYITMADVKAQDILLLSDAQLTRGMASTTFFVPHCKFPKPAKDGVDLNTSFPFSRFVKDMDSFNVDFAVQGAESTSNVTFSINGDDHCSWSGTQLQMNRSSFCVNLVKDVKADLRVFHGVFPKKSGVSRESFIFDGEETIIAVSIDYTQSGISPEVAECNRSATTFSFTGIIISLLMVILLWK</sequence>
<reference evidence="5" key="2">
    <citation type="submission" date="2009-04" db="EMBL/GenBank/DDBJ databases">
        <title>Cloning of a diagnostic antigen for Taenia solium taeniasis.</title>
        <authorList>
            <person name="Martinez Villalobos N."/>
            <person name="Jimenez M."/>
            <person name="Gonzalez L.M."/>
            <person name="Garate T."/>
        </authorList>
    </citation>
    <scope>NUCLEOTIDE SEQUENCE</scope>
</reference>
<evidence type="ECO:0000259" key="3">
    <source>
        <dbReference type="Pfam" id="PF18997"/>
    </source>
</evidence>
<evidence type="ECO:0000313" key="4">
    <source>
        <dbReference type="EMBL" id="AAO65442.1"/>
    </source>
</evidence>
<accession>Q6EMI6</accession>
<evidence type="ECO:0000313" key="5">
    <source>
        <dbReference type="EMBL" id="CAX86983.1"/>
    </source>
</evidence>